<feature type="compositionally biased region" description="Basic and acidic residues" evidence="1">
    <location>
        <begin position="8"/>
        <end position="25"/>
    </location>
</feature>
<feature type="non-terminal residue" evidence="2">
    <location>
        <position position="1"/>
    </location>
</feature>
<reference evidence="2" key="1">
    <citation type="journal article" date="2015" name="Nature">
        <title>Complex archaea that bridge the gap between prokaryotes and eukaryotes.</title>
        <authorList>
            <person name="Spang A."/>
            <person name="Saw J.H."/>
            <person name="Jorgensen S.L."/>
            <person name="Zaremba-Niedzwiedzka K."/>
            <person name="Martijn J."/>
            <person name="Lind A.E."/>
            <person name="van Eijk R."/>
            <person name="Schleper C."/>
            <person name="Guy L."/>
            <person name="Ettema T.J."/>
        </authorList>
    </citation>
    <scope>NUCLEOTIDE SEQUENCE</scope>
</reference>
<sequence>PKGARNQAPKEGREQHSIQRSIERRKERAMFDAVVTTGNAKCDALEEWIKNVTSQSTGDDNPDLTQFILFGNRVGSSVRTVESKLRTMGFQDVNEALGNSTISGASDKAKMPRKYFVTYMGKGATLGDRNLNSEIFRRKQDKYGKDLGVSMFVWRTLYGATGKPPKLGEIKEGWSTQERKNIEDGFQGQGTKKDGSPKGLEVPMRVMGVEGPNGTIVQNYVYESDLTAKEKAEIRKLEILVRSTTGATQAKHEDAIRALLEPHWSDRIPLTDQQQHVFNNTQFMVASDAANVGLNWPAASATRIRAMKDVFKANGIYPFHFMYDTGLVEELMDVIRRKS</sequence>
<evidence type="ECO:0000256" key="1">
    <source>
        <dbReference type="SAM" id="MobiDB-lite"/>
    </source>
</evidence>
<protein>
    <submittedName>
        <fullName evidence="2">Uncharacterized protein</fullName>
    </submittedName>
</protein>
<dbReference type="EMBL" id="LAZR01068526">
    <property type="protein sequence ID" value="KKK49469.1"/>
    <property type="molecule type" value="Genomic_DNA"/>
</dbReference>
<dbReference type="AlphaFoldDB" id="A0A0F8Y5P7"/>
<evidence type="ECO:0000313" key="2">
    <source>
        <dbReference type="EMBL" id="KKK49469.1"/>
    </source>
</evidence>
<comment type="caution">
    <text evidence="2">The sequence shown here is derived from an EMBL/GenBank/DDBJ whole genome shotgun (WGS) entry which is preliminary data.</text>
</comment>
<name>A0A0F8Y5P7_9ZZZZ</name>
<gene>
    <name evidence="2" type="ORF">LCGC14_3134740</name>
</gene>
<feature type="region of interest" description="Disordered" evidence="1">
    <location>
        <begin position="1"/>
        <end position="25"/>
    </location>
</feature>
<organism evidence="2">
    <name type="scientific">marine sediment metagenome</name>
    <dbReference type="NCBI Taxonomy" id="412755"/>
    <lineage>
        <taxon>unclassified sequences</taxon>
        <taxon>metagenomes</taxon>
        <taxon>ecological metagenomes</taxon>
    </lineage>
</organism>
<proteinExistence type="predicted"/>
<feature type="non-terminal residue" evidence="2">
    <location>
        <position position="339"/>
    </location>
</feature>
<accession>A0A0F8Y5P7</accession>